<organism evidence="3 4">
    <name type="scientific">Inquilinus limosus</name>
    <dbReference type="NCBI Taxonomy" id="171674"/>
    <lineage>
        <taxon>Bacteria</taxon>
        <taxon>Pseudomonadati</taxon>
        <taxon>Pseudomonadota</taxon>
        <taxon>Alphaproteobacteria</taxon>
        <taxon>Rhodospirillales</taxon>
        <taxon>Rhodospirillaceae</taxon>
        <taxon>Inquilinus</taxon>
    </lineage>
</organism>
<dbReference type="OrthoDB" id="6758483at2"/>
<dbReference type="RefSeq" id="WP_088151526.1">
    <property type="nucleotide sequence ID" value="NZ_NHON01000021.1"/>
</dbReference>
<dbReference type="GO" id="GO:0015288">
    <property type="term" value="F:porin activity"/>
    <property type="evidence" value="ECO:0007669"/>
    <property type="project" value="InterPro"/>
</dbReference>
<keyword evidence="4" id="KW-1185">Reference proteome</keyword>
<name>A0A211ZMY3_9PROT</name>
<evidence type="ECO:0000259" key="2">
    <source>
        <dbReference type="Pfam" id="PF13609"/>
    </source>
</evidence>
<keyword evidence="1" id="KW-0732">Signal</keyword>
<dbReference type="Gene3D" id="2.40.160.10">
    <property type="entry name" value="Porin"/>
    <property type="match status" value="1"/>
</dbReference>
<dbReference type="Proteomes" id="UP000196655">
    <property type="component" value="Unassembled WGS sequence"/>
</dbReference>
<comment type="caution">
    <text evidence="3">The sequence shown here is derived from an EMBL/GenBank/DDBJ whole genome shotgun (WGS) entry which is preliminary data.</text>
</comment>
<dbReference type="SUPFAM" id="SSF56935">
    <property type="entry name" value="Porins"/>
    <property type="match status" value="1"/>
</dbReference>
<reference evidence="4" key="1">
    <citation type="submission" date="2017-05" db="EMBL/GenBank/DDBJ databases">
        <authorList>
            <person name="Macchi M."/>
            <person name="Festa S."/>
            <person name="Coppotelli B.M."/>
            <person name="Morelli I.S."/>
        </authorList>
    </citation>
    <scope>NUCLEOTIDE SEQUENCE [LARGE SCALE GENOMIC DNA]</scope>
    <source>
        <strain evidence="4">I</strain>
    </source>
</reference>
<protein>
    <recommendedName>
        <fullName evidence="2">Porin domain-containing protein</fullName>
    </recommendedName>
</protein>
<feature type="domain" description="Porin" evidence="2">
    <location>
        <begin position="10"/>
        <end position="364"/>
    </location>
</feature>
<dbReference type="Pfam" id="PF13609">
    <property type="entry name" value="Porin_4"/>
    <property type="match status" value="1"/>
</dbReference>
<accession>A0A211ZMY3</accession>
<dbReference type="AlphaFoldDB" id="A0A211ZMY3"/>
<proteinExistence type="predicted"/>
<dbReference type="EMBL" id="NHON01000021">
    <property type="protein sequence ID" value="OWJ66635.1"/>
    <property type="molecule type" value="Genomic_DNA"/>
</dbReference>
<dbReference type="InterPro" id="IPR023614">
    <property type="entry name" value="Porin_dom_sf"/>
</dbReference>
<evidence type="ECO:0000256" key="1">
    <source>
        <dbReference type="SAM" id="SignalP"/>
    </source>
</evidence>
<evidence type="ECO:0000313" key="4">
    <source>
        <dbReference type="Proteomes" id="UP000196655"/>
    </source>
</evidence>
<feature type="signal peptide" evidence="1">
    <location>
        <begin position="1"/>
        <end position="26"/>
    </location>
</feature>
<gene>
    <name evidence="3" type="ORF">BWR60_13360</name>
</gene>
<dbReference type="InterPro" id="IPR033900">
    <property type="entry name" value="Gram_neg_porin_domain"/>
</dbReference>
<dbReference type="GO" id="GO:0016020">
    <property type="term" value="C:membrane"/>
    <property type="evidence" value="ECO:0007669"/>
    <property type="project" value="InterPro"/>
</dbReference>
<sequence length="388" mass="40395">MARARISAAAAICAATGIISMSTATAAAEAPVTSGLQLKISGFLGFEAAAVLDQSGDNTFDRDYDFRSGARLQFDVKNTTDSGLEYGGRIRFDSVNRQDNVTVDHAYIYLQGDFGTVTLGDVDAVAGDYGYIFAHDAVVSEMGMGANWGDNLDHDYKYGGGHFFSLDPTYISGIGDPDTRIKYSSPDLGGFSFGVDFTPVVGGDAHAGNSGRADLTNDGETLYENVVTAGANYTADLGGVSVLVSGTASTGNGVSGHRDLAAYSLGTQIAAGDVTGSLNWVHYDSIADSGKAIDTLAASLAWRFGDFEAGLGYAWTTGRKGNGLAGDAETGDAGRSDLRNNHIAAGTLVYTLAPGLNAYAELTWETASFRQGPDYDNTVLVSGLVLGF</sequence>
<feature type="chain" id="PRO_5012916718" description="Porin domain-containing protein" evidence="1">
    <location>
        <begin position="27"/>
        <end position="388"/>
    </location>
</feature>
<evidence type="ECO:0000313" key="3">
    <source>
        <dbReference type="EMBL" id="OWJ66635.1"/>
    </source>
</evidence>